<reference evidence="1 2" key="1">
    <citation type="submission" date="2020-06" db="EMBL/GenBank/DDBJ databases">
        <title>Interaction of electrochemicaly active bacteria, Geobacter bremensis R4 on different carbon anode.</title>
        <authorList>
            <person name="Meng L."/>
            <person name="Yoshida N."/>
        </authorList>
    </citation>
    <scope>NUCLEOTIDE SEQUENCE [LARGE SCALE GENOMIC DNA]</scope>
    <source>
        <strain evidence="1 2">R4</strain>
    </source>
</reference>
<evidence type="ECO:0000313" key="2">
    <source>
        <dbReference type="Proteomes" id="UP000515472"/>
    </source>
</evidence>
<keyword evidence="2" id="KW-1185">Reference proteome</keyword>
<evidence type="ECO:0000313" key="1">
    <source>
        <dbReference type="EMBL" id="BCO11529.1"/>
    </source>
</evidence>
<name>A0A7R7FT35_9BACT</name>
<dbReference type="AlphaFoldDB" id="A0A7R7FT35"/>
<dbReference type="EMBL" id="AP023213">
    <property type="protein sequence ID" value="BCO11529.1"/>
    <property type="molecule type" value="Genomic_DNA"/>
</dbReference>
<organism evidence="1 2">
    <name type="scientific">Citrifermentans bremense</name>
    <dbReference type="NCBI Taxonomy" id="60035"/>
    <lineage>
        <taxon>Bacteria</taxon>
        <taxon>Pseudomonadati</taxon>
        <taxon>Thermodesulfobacteriota</taxon>
        <taxon>Desulfuromonadia</taxon>
        <taxon>Geobacterales</taxon>
        <taxon>Geobacteraceae</taxon>
        <taxon>Citrifermentans</taxon>
    </lineage>
</organism>
<dbReference type="Proteomes" id="UP000515472">
    <property type="component" value="Chromosome"/>
</dbReference>
<sequence length="45" mass="5491">MRFYTLFCYPRPSFSIRVIRVQRLLVMLFGLIENRFFSVDSKMVL</sequence>
<proteinExistence type="predicted"/>
<protein>
    <submittedName>
        <fullName evidence="1">Uncharacterized protein</fullName>
    </submittedName>
</protein>
<gene>
    <name evidence="1" type="ORF">GEOBRER4_n3094</name>
</gene>
<accession>A0A7R7FT35</accession>